<dbReference type="AlphaFoldDB" id="A0A0R3MEE1"/>
<dbReference type="OrthoDB" id="9791494at2"/>
<protein>
    <submittedName>
        <fullName evidence="2">Uncharacterized protein</fullName>
    </submittedName>
</protein>
<dbReference type="Proteomes" id="UP000052023">
    <property type="component" value="Unassembled WGS sequence"/>
</dbReference>
<reference evidence="2 3" key="1">
    <citation type="submission" date="2014-03" db="EMBL/GenBank/DDBJ databases">
        <title>Bradyrhizobium valentinum sp. nov., isolated from effective nodules of Lupinus mariae-josephae, a lupine endemic of basic-lime soils in Eastern Spain.</title>
        <authorList>
            <person name="Duran D."/>
            <person name="Rey L."/>
            <person name="Navarro A."/>
            <person name="Busquets A."/>
            <person name="Imperial J."/>
            <person name="Ruiz-Argueso T."/>
        </authorList>
    </citation>
    <scope>NUCLEOTIDE SEQUENCE [LARGE SCALE GENOMIC DNA]</scope>
    <source>
        <strain evidence="2 3">Ro19</strain>
    </source>
</reference>
<proteinExistence type="predicted"/>
<feature type="region of interest" description="Disordered" evidence="1">
    <location>
        <begin position="44"/>
        <end position="68"/>
    </location>
</feature>
<dbReference type="EMBL" id="LLYA01000197">
    <property type="protein sequence ID" value="KRR18330.1"/>
    <property type="molecule type" value="Genomic_DNA"/>
</dbReference>
<evidence type="ECO:0000313" key="3">
    <source>
        <dbReference type="Proteomes" id="UP000052023"/>
    </source>
</evidence>
<evidence type="ECO:0000313" key="2">
    <source>
        <dbReference type="EMBL" id="KRR18330.1"/>
    </source>
</evidence>
<accession>A0A0R3MEE1</accession>
<sequence>MLRKVRRLGKLYGGEGGIRTLILKGGAADRINAKMVQLEGRKAELEQQLTDAEAPPPQRKDKTAKTAR</sequence>
<comment type="caution">
    <text evidence="2">The sequence shown here is derived from an EMBL/GenBank/DDBJ whole genome shotgun (WGS) entry which is preliminary data.</text>
</comment>
<organism evidence="2 3">
    <name type="scientific">Bradyrhizobium retamae</name>
    <dbReference type="NCBI Taxonomy" id="1300035"/>
    <lineage>
        <taxon>Bacteria</taxon>
        <taxon>Pseudomonadati</taxon>
        <taxon>Pseudomonadota</taxon>
        <taxon>Alphaproteobacteria</taxon>
        <taxon>Hyphomicrobiales</taxon>
        <taxon>Nitrobacteraceae</taxon>
        <taxon>Bradyrhizobium</taxon>
    </lineage>
</organism>
<dbReference type="RefSeq" id="WP_057847180.1">
    <property type="nucleotide sequence ID" value="NZ_LLYA01000197.1"/>
</dbReference>
<keyword evidence="3" id="KW-1185">Reference proteome</keyword>
<evidence type="ECO:0000256" key="1">
    <source>
        <dbReference type="SAM" id="MobiDB-lite"/>
    </source>
</evidence>
<gene>
    <name evidence="2" type="ORF">CQ13_35110</name>
</gene>
<feature type="compositionally biased region" description="Basic and acidic residues" evidence="1">
    <location>
        <begin position="58"/>
        <end position="68"/>
    </location>
</feature>
<name>A0A0R3MEE1_9BRAD</name>